<feature type="transmembrane region" description="Helical" evidence="1">
    <location>
        <begin position="397"/>
        <end position="415"/>
    </location>
</feature>
<feature type="transmembrane region" description="Helical" evidence="1">
    <location>
        <begin position="184"/>
        <end position="202"/>
    </location>
</feature>
<dbReference type="EMBL" id="JAUQSX010000008">
    <property type="protein sequence ID" value="MDO7847954.1"/>
    <property type="molecule type" value="Genomic_DNA"/>
</dbReference>
<organism evidence="2 3">
    <name type="scientific">Hymenobacter mellowenesis</name>
    <dbReference type="NCBI Taxonomy" id="3063995"/>
    <lineage>
        <taxon>Bacteria</taxon>
        <taxon>Pseudomonadati</taxon>
        <taxon>Bacteroidota</taxon>
        <taxon>Cytophagia</taxon>
        <taxon>Cytophagales</taxon>
        <taxon>Hymenobacteraceae</taxon>
        <taxon>Hymenobacter</taxon>
    </lineage>
</organism>
<keyword evidence="3" id="KW-1185">Reference proteome</keyword>
<protein>
    <recommendedName>
        <fullName evidence="4">Glycosyltransferase RgtA/B/C/D-like domain-containing protein</fullName>
    </recommendedName>
</protein>
<reference evidence="2" key="1">
    <citation type="submission" date="2023-07" db="EMBL/GenBank/DDBJ databases">
        <authorList>
            <person name="Kim M.K."/>
        </authorList>
    </citation>
    <scope>NUCLEOTIDE SEQUENCE</scope>
    <source>
        <strain evidence="2">M29</strain>
    </source>
</reference>
<dbReference type="Gene3D" id="2.60.120.260">
    <property type="entry name" value="Galactose-binding domain-like"/>
    <property type="match status" value="1"/>
</dbReference>
<dbReference type="Proteomes" id="UP001167796">
    <property type="component" value="Unassembled WGS sequence"/>
</dbReference>
<feature type="transmembrane region" description="Helical" evidence="1">
    <location>
        <begin position="156"/>
        <end position="178"/>
    </location>
</feature>
<feature type="transmembrane region" description="Helical" evidence="1">
    <location>
        <begin position="232"/>
        <end position="250"/>
    </location>
</feature>
<feature type="transmembrane region" description="Helical" evidence="1">
    <location>
        <begin position="97"/>
        <end position="116"/>
    </location>
</feature>
<evidence type="ECO:0000256" key="1">
    <source>
        <dbReference type="SAM" id="Phobius"/>
    </source>
</evidence>
<evidence type="ECO:0000313" key="3">
    <source>
        <dbReference type="Proteomes" id="UP001167796"/>
    </source>
</evidence>
<name>A0ABT9AF11_9BACT</name>
<feature type="transmembrane region" description="Helical" evidence="1">
    <location>
        <begin position="128"/>
        <end position="149"/>
    </location>
</feature>
<sequence length="617" mass="70152">MKPRIAHPYSLLAILLLFVLMVQARLWAPYWDTHNVQAILTWDAMGYYIYLPAHFIYDDLGHMSFAQDIMREYQPSSSFYQAFQVPGGPEGMLVTKYTCGLALLWTPFFFIGHWAAGWLGYPQDGFSVPYQVAIAFGGLLFALLGLGLLRRVLLRYFSDVVTTLVLVLLVLGSNYFQYAVFDAAMAHNYLFTGYALLLWLTIRWHERPTRLGAFFIGLTLGLLVLIRPSEAVAAVIPLLWNVGSMAAVRAKLELLKARWQDVLLLVLGGFLGVLPQALYWHWATGHFLFYSYGDQHFSFFKPHLWSVLFSFRKGWLLYSPLLLLPLAGLVVLWRSRRDLAVPVLVFVLLNLWVVSAWDIWWYGGSIGQRALVQSYAVLALPWAAVVAWLLQPERRRVLQLAAVAVVVLLVDLNLFQHWQYMRSIINPEEMNRRYYFAVFNKSMPTQSDFAMLDVKTHLPESERHYTPTLLGKLDFENQPTDAATGISADMGYYSRQSFHADAAHAYGPALSIRVGDAKLEPGQYVRASCRVFSDYGAWGNKLVMSVDRGGKSIVWNAIRLQNNLSVNRAWNQVYFDAPIPEDAQPDDILKVYVLSENGSGCYIDEVQAELMKPKAGW</sequence>
<feature type="transmembrane region" description="Helical" evidence="1">
    <location>
        <begin position="209"/>
        <end position="226"/>
    </location>
</feature>
<accession>A0ABT9AF11</accession>
<gene>
    <name evidence="2" type="ORF">Q5H92_16430</name>
</gene>
<proteinExistence type="predicted"/>
<comment type="caution">
    <text evidence="2">The sequence shown here is derived from an EMBL/GenBank/DDBJ whole genome shotgun (WGS) entry which is preliminary data.</text>
</comment>
<feature type="transmembrane region" description="Helical" evidence="1">
    <location>
        <begin position="40"/>
        <end position="57"/>
    </location>
</feature>
<feature type="transmembrane region" description="Helical" evidence="1">
    <location>
        <begin position="340"/>
        <end position="360"/>
    </location>
</feature>
<feature type="transmembrane region" description="Helical" evidence="1">
    <location>
        <begin position="262"/>
        <end position="282"/>
    </location>
</feature>
<keyword evidence="1" id="KW-1133">Transmembrane helix</keyword>
<feature type="transmembrane region" description="Helical" evidence="1">
    <location>
        <begin position="315"/>
        <end position="333"/>
    </location>
</feature>
<keyword evidence="1" id="KW-0812">Transmembrane</keyword>
<evidence type="ECO:0008006" key="4">
    <source>
        <dbReference type="Google" id="ProtNLM"/>
    </source>
</evidence>
<evidence type="ECO:0000313" key="2">
    <source>
        <dbReference type="EMBL" id="MDO7847954.1"/>
    </source>
</evidence>
<feature type="transmembrane region" description="Helical" evidence="1">
    <location>
        <begin position="372"/>
        <end position="390"/>
    </location>
</feature>
<dbReference type="RefSeq" id="WP_305012636.1">
    <property type="nucleotide sequence ID" value="NZ_JAUQSX010000008.1"/>
</dbReference>
<keyword evidence="1" id="KW-0472">Membrane</keyword>